<accession>A0A1I7W5R5</accession>
<dbReference type="AlphaFoldDB" id="A0A1I7W5R5"/>
<evidence type="ECO:0000313" key="2">
    <source>
        <dbReference type="WBParaSite" id="EN70_993"/>
    </source>
</evidence>
<keyword evidence="1" id="KW-1185">Reference proteome</keyword>
<reference evidence="2" key="2">
    <citation type="submission" date="2016-11" db="UniProtKB">
        <authorList>
            <consortium name="WormBaseParasite"/>
        </authorList>
    </citation>
    <scope>IDENTIFICATION</scope>
</reference>
<reference evidence="1" key="1">
    <citation type="submission" date="2012-04" db="EMBL/GenBank/DDBJ databases">
        <title>The Genome Sequence of Loa loa.</title>
        <authorList>
            <consortium name="The Broad Institute Genome Sequencing Platform"/>
            <consortium name="Broad Institute Genome Sequencing Center for Infectious Disease"/>
            <person name="Nutman T.B."/>
            <person name="Fink D.L."/>
            <person name="Russ C."/>
            <person name="Young S."/>
            <person name="Zeng Q."/>
            <person name="Gargeya S."/>
            <person name="Alvarado L."/>
            <person name="Berlin A."/>
            <person name="Chapman S.B."/>
            <person name="Chen Z."/>
            <person name="Freedman E."/>
            <person name="Gellesch M."/>
            <person name="Goldberg J."/>
            <person name="Griggs A."/>
            <person name="Gujja S."/>
            <person name="Heilman E.R."/>
            <person name="Heiman D."/>
            <person name="Howarth C."/>
            <person name="Mehta T."/>
            <person name="Neiman D."/>
            <person name="Pearson M."/>
            <person name="Roberts A."/>
            <person name="Saif S."/>
            <person name="Shea T."/>
            <person name="Shenoy N."/>
            <person name="Sisk P."/>
            <person name="Stolte C."/>
            <person name="Sykes S."/>
            <person name="White J."/>
            <person name="Yandava C."/>
            <person name="Haas B."/>
            <person name="Henn M.R."/>
            <person name="Nusbaum C."/>
            <person name="Birren B."/>
        </authorList>
    </citation>
    <scope>NUCLEOTIDE SEQUENCE [LARGE SCALE GENOMIC DNA]</scope>
</reference>
<dbReference type="WBParaSite" id="EN70_993">
    <property type="protein sequence ID" value="EN70_993"/>
    <property type="gene ID" value="EN70_993"/>
</dbReference>
<proteinExistence type="predicted"/>
<dbReference type="Proteomes" id="UP000095285">
    <property type="component" value="Unassembled WGS sequence"/>
</dbReference>
<name>A0A1I7W5R5_LOALO</name>
<evidence type="ECO:0000313" key="1">
    <source>
        <dbReference type="Proteomes" id="UP000095285"/>
    </source>
</evidence>
<protein>
    <submittedName>
        <fullName evidence="2">Uncharacterized protein</fullName>
    </submittedName>
</protein>
<sequence length="53" mass="6024">MQSSDSFPDQNKASNGWIEKLPIPASAIRMIHMLRSVLAKTNEQNNKIEQINK</sequence>
<organism evidence="1 2">
    <name type="scientific">Loa loa</name>
    <name type="common">Eye worm</name>
    <name type="synonym">Filaria loa</name>
    <dbReference type="NCBI Taxonomy" id="7209"/>
    <lineage>
        <taxon>Eukaryota</taxon>
        <taxon>Metazoa</taxon>
        <taxon>Ecdysozoa</taxon>
        <taxon>Nematoda</taxon>
        <taxon>Chromadorea</taxon>
        <taxon>Rhabditida</taxon>
        <taxon>Spirurina</taxon>
        <taxon>Spiruromorpha</taxon>
        <taxon>Filarioidea</taxon>
        <taxon>Onchocercidae</taxon>
        <taxon>Loa</taxon>
    </lineage>
</organism>